<evidence type="ECO:0000256" key="5">
    <source>
        <dbReference type="ARBA" id="ARBA00023180"/>
    </source>
</evidence>
<feature type="chain" id="PRO_5008136792" description="Carboxylesterase type B domain-containing protein" evidence="6">
    <location>
        <begin position="19"/>
        <end position="757"/>
    </location>
</feature>
<feature type="domain" description="Carboxylesterase type B" evidence="7">
    <location>
        <begin position="22"/>
        <end position="546"/>
    </location>
</feature>
<dbReference type="AlphaFoldDB" id="A0A182TF45"/>
<dbReference type="PROSITE" id="PS00122">
    <property type="entry name" value="CARBOXYLESTERASE_B_1"/>
    <property type="match status" value="1"/>
</dbReference>
<reference evidence="9" key="1">
    <citation type="submission" date="2014-01" db="EMBL/GenBank/DDBJ databases">
        <title>The Genome Sequence of Anopheles melas CM1001059_A (V2).</title>
        <authorList>
            <consortium name="The Broad Institute Genomics Platform"/>
            <person name="Neafsey D.E."/>
            <person name="Besansky N."/>
            <person name="Howell P."/>
            <person name="Walton C."/>
            <person name="Young S.K."/>
            <person name="Zeng Q."/>
            <person name="Gargeya S."/>
            <person name="Fitzgerald M."/>
            <person name="Haas B."/>
            <person name="Abouelleil A."/>
            <person name="Allen A.W."/>
            <person name="Alvarado L."/>
            <person name="Arachchi H.M."/>
            <person name="Berlin A.M."/>
            <person name="Chapman S.B."/>
            <person name="Gainer-Dewar J."/>
            <person name="Goldberg J."/>
            <person name="Griggs A."/>
            <person name="Gujja S."/>
            <person name="Hansen M."/>
            <person name="Howarth C."/>
            <person name="Imamovic A."/>
            <person name="Ireland A."/>
            <person name="Larimer J."/>
            <person name="McCowan C."/>
            <person name="Murphy C."/>
            <person name="Pearson M."/>
            <person name="Poon T.W."/>
            <person name="Priest M."/>
            <person name="Roberts A."/>
            <person name="Saif S."/>
            <person name="Shea T."/>
            <person name="Sisk P."/>
            <person name="Sykes S."/>
            <person name="Wortman J."/>
            <person name="Nusbaum C."/>
            <person name="Birren B."/>
        </authorList>
    </citation>
    <scope>NUCLEOTIDE SEQUENCE [LARGE SCALE GENOMIC DNA]</scope>
    <source>
        <strain evidence="9">CM1001059</strain>
    </source>
</reference>
<feature type="signal peptide" evidence="6">
    <location>
        <begin position="1"/>
        <end position="18"/>
    </location>
</feature>
<keyword evidence="4" id="KW-1015">Disulfide bond</keyword>
<evidence type="ECO:0000313" key="8">
    <source>
        <dbReference type="EnsemblMetazoa" id="AMEC001186-PA"/>
    </source>
</evidence>
<accession>A0A182TF45</accession>
<name>A0A182TF45_9DIPT</name>
<keyword evidence="2" id="KW-0719">Serine esterase</keyword>
<keyword evidence="9" id="KW-1185">Reference proteome</keyword>
<dbReference type="Proteomes" id="UP000075902">
    <property type="component" value="Unassembled WGS sequence"/>
</dbReference>
<evidence type="ECO:0000256" key="1">
    <source>
        <dbReference type="ARBA" id="ARBA00005964"/>
    </source>
</evidence>
<dbReference type="Gene3D" id="3.40.50.1820">
    <property type="entry name" value="alpha/beta hydrolase"/>
    <property type="match status" value="1"/>
</dbReference>
<dbReference type="SUPFAM" id="SSF53474">
    <property type="entry name" value="alpha/beta-Hydrolases"/>
    <property type="match status" value="1"/>
</dbReference>
<evidence type="ECO:0000313" key="9">
    <source>
        <dbReference type="Proteomes" id="UP000075902"/>
    </source>
</evidence>
<organism evidence="8 9">
    <name type="scientific">Anopheles melas</name>
    <dbReference type="NCBI Taxonomy" id="34690"/>
    <lineage>
        <taxon>Eukaryota</taxon>
        <taxon>Metazoa</taxon>
        <taxon>Ecdysozoa</taxon>
        <taxon>Arthropoda</taxon>
        <taxon>Hexapoda</taxon>
        <taxon>Insecta</taxon>
        <taxon>Pterygota</taxon>
        <taxon>Neoptera</taxon>
        <taxon>Endopterygota</taxon>
        <taxon>Diptera</taxon>
        <taxon>Nematocera</taxon>
        <taxon>Culicoidea</taxon>
        <taxon>Culicidae</taxon>
        <taxon>Anophelinae</taxon>
        <taxon>Anopheles</taxon>
    </lineage>
</organism>
<reference evidence="8" key="2">
    <citation type="submission" date="2020-05" db="UniProtKB">
        <authorList>
            <consortium name="EnsemblMetazoa"/>
        </authorList>
    </citation>
    <scope>IDENTIFICATION</scope>
    <source>
        <strain evidence="8">CM1001059</strain>
    </source>
</reference>
<dbReference type="Pfam" id="PF00135">
    <property type="entry name" value="COesterase"/>
    <property type="match status" value="1"/>
</dbReference>
<dbReference type="PROSITE" id="PS00941">
    <property type="entry name" value="CARBOXYLESTERASE_B_2"/>
    <property type="match status" value="1"/>
</dbReference>
<dbReference type="InterPro" id="IPR050309">
    <property type="entry name" value="Type-B_Carboxylest/Lipase"/>
</dbReference>
<evidence type="ECO:0000256" key="2">
    <source>
        <dbReference type="ARBA" id="ARBA00022487"/>
    </source>
</evidence>
<dbReference type="InterPro" id="IPR002018">
    <property type="entry name" value="CarbesteraseB"/>
</dbReference>
<dbReference type="InterPro" id="IPR019826">
    <property type="entry name" value="Carboxylesterase_B_AS"/>
</dbReference>
<comment type="similarity">
    <text evidence="1">Belongs to the type-B carboxylesterase/lipase family.</text>
</comment>
<evidence type="ECO:0000256" key="4">
    <source>
        <dbReference type="ARBA" id="ARBA00023157"/>
    </source>
</evidence>
<dbReference type="InterPro" id="IPR029058">
    <property type="entry name" value="AB_hydrolase_fold"/>
</dbReference>
<dbReference type="EnsemblMetazoa" id="AMEC001186-RA">
    <property type="protein sequence ID" value="AMEC001186-PA"/>
    <property type="gene ID" value="AMEC001186"/>
</dbReference>
<dbReference type="FunFam" id="3.40.50.1820:FF:000485">
    <property type="entry name" value="Carboxylic ester hydrolase"/>
    <property type="match status" value="1"/>
</dbReference>
<dbReference type="PANTHER" id="PTHR11559">
    <property type="entry name" value="CARBOXYLESTERASE"/>
    <property type="match status" value="1"/>
</dbReference>
<dbReference type="InterPro" id="IPR019819">
    <property type="entry name" value="Carboxylesterase_B_CS"/>
</dbReference>
<keyword evidence="3" id="KW-0378">Hydrolase</keyword>
<dbReference type="STRING" id="34690.A0A182TF45"/>
<protein>
    <recommendedName>
        <fullName evidence="7">Carboxylesterase type B domain-containing protein</fullName>
    </recommendedName>
</protein>
<evidence type="ECO:0000259" key="7">
    <source>
        <dbReference type="Pfam" id="PF00135"/>
    </source>
</evidence>
<dbReference type="VEuPathDB" id="VectorBase:AMEC001186"/>
<evidence type="ECO:0000256" key="6">
    <source>
        <dbReference type="SAM" id="SignalP"/>
    </source>
</evidence>
<keyword evidence="6" id="KW-0732">Signal</keyword>
<dbReference type="GO" id="GO:0052689">
    <property type="term" value="F:carboxylic ester hydrolase activity"/>
    <property type="evidence" value="ECO:0007669"/>
    <property type="project" value="UniProtKB-KW"/>
</dbReference>
<keyword evidence="5" id="KW-0325">Glycoprotein</keyword>
<evidence type="ECO:0000256" key="3">
    <source>
        <dbReference type="ARBA" id="ARBA00022801"/>
    </source>
</evidence>
<sequence length="757" mass="84094">MPYRVVVILTVVFVAAAAENVPRVCIQDGCMRGSWMRSLHGERYEAFIGIPFAKPPVGPLRFANPVPNEPWADRKELDASGRIPRAPCLQKNLFLPERGVEGKEDCLYLNVYRPFKVSREGTENGTTPLATLVYIHGGGFLAGYNSPLVAGAEKLMDNAVILVTIAYRLGAFGFLSTGDDAASGNFGLKDQREALRWVRRNIEAFGGDPKLVTVMGHSAGGASVHLQLMHHGNEGLFQRAISLSGNALTPWSAPRANPLQLAQQQARLLGIKMPHKMTTDELVEALRAIDADLFVSSYKGFTNGSRYPVIVYGPVVEAATVPDAFLTEPPRELWARGAHLSVPWLTGIVPNDGFVFSAPILKDTDCSKETFAQQKTLLLNVLGGAKETDALPILMERFFGNQSSIGECFTHENVDKLTKLFNEGLFVYPLTLSVRQHVNHTGTKSPIYLYRFNYKGPHSYSSIFVPDRDESHNFGIVHCDELIYILRAPILFPDFRRNSPDAKVTQVMTKLIVDFARTGTAPTGDEDSDRVSDGEFPQALELTNSNSTEEPVLKKYINFYDADMFEFWTRNNYALFYLPCFFGHPYVPGGTRNPRCARTRQFVGPQWGHTCVPGCITLNFTCPRLHVRAAGKYCSTSRHVYGARAQFRSTRAPRENSSSCFQSPRSRRFSDSFTNTPALVSSFRPSSRTSRHLARISSSSVAYVRALVHRAEELLLHTFPVNGERFTVAPEPLERIAELEVEPAVLRTGMASFDALP</sequence>
<proteinExistence type="inferred from homology"/>